<evidence type="ECO:0000259" key="3">
    <source>
        <dbReference type="Pfam" id="PF25179"/>
    </source>
</evidence>
<sequence length="811" mass="93838">MHSSKTEDAGETAFSPSSPPHGGAMEAVVDLPEAAFKQRHAKNSRENCFGRKMLSGLCQKCGVNYEGCELRCQQFLSRVNPSWTWREARCIPLGKDTLRKMKQTFWLSRINKGLIGSEGISPAADFVASMKAGFTNLRGWERVKALPSFFLFLPPTDFWLSAISIFGMAVATGIFMCGAANAGWMLMLWLFHLSLVSVGQEWYFLGWESQLLETGFLNASFASLLTIVPAIMCLDDRFLSGLFSVKTLERMKEVTKGPAGTWSCPLKQGWPLDARLKSRETLDDSEDQALLGPDAREKEQVSLESEKKERSCCCWYWPDFVALVKRSKLPKGTVDAMRRHISKRWWKVVTEIVIAGAIITCAWRLSEFETYAVWEVISQFFLVLLQASFSAFVAQTKASYIFTELVLSFAVFMSFNNLFAYGPEVSNVNYDPFHIVNTYGALGTVHRKRYELIVQGTDDSTVDSRTVWKDYEFHCKPTKLKRRPCFDAPYHHRLDWLMSLLPTEDKQASMARHQWFQQFLKKLLQALRAGPWWEIDKSSTVVFVEPNEVPGWQAHLERVLETRAKRQREEEEKAKAAEEALRRKEEEKELKKRLEAAKKAAEELKKKQEQAEEKRREAEARHKAQEEERAKAAKQEEEKQRKEAERKAEEEKRRRAAEEEAAKKAEEEAKARAEAERLKREKEQKEAEEREKAERAIAQQEEKRKREEREQQRRAAEEEKARKEKLQREAEKKRHEEEAKEAAKRQEEAKLREQQAKKEAEELAKREAELEAQRQKRRQLVESLLKHPVGGVPLREAPHLSKRGRRHRAQQ</sequence>
<feature type="region of interest" description="Disordered" evidence="1">
    <location>
        <begin position="601"/>
        <end position="811"/>
    </location>
</feature>
<dbReference type="RefSeq" id="XP_026194022.1">
    <property type="nucleotide sequence ID" value="XM_026338237.1"/>
</dbReference>
<accession>A0A6P6S2X3</accession>
<feature type="compositionally biased region" description="Basic and acidic residues" evidence="1">
    <location>
        <begin position="601"/>
        <end position="774"/>
    </location>
</feature>
<feature type="region of interest" description="Disordered" evidence="1">
    <location>
        <begin position="1"/>
        <end position="25"/>
    </location>
</feature>
<dbReference type="PANTHER" id="PTHR14463">
    <property type="entry name" value="LIPASE MATURATION FACTOR"/>
    <property type="match status" value="1"/>
</dbReference>
<keyword evidence="2" id="KW-0472">Membrane</keyword>
<dbReference type="GO" id="GO:0051604">
    <property type="term" value="P:protein maturation"/>
    <property type="evidence" value="ECO:0007669"/>
    <property type="project" value="InterPro"/>
</dbReference>
<dbReference type="AlphaFoldDB" id="A0A6P6S2X3"/>
<organism evidence="4 5">
    <name type="scientific">Cyclospora cayetanensis</name>
    <dbReference type="NCBI Taxonomy" id="88456"/>
    <lineage>
        <taxon>Eukaryota</taxon>
        <taxon>Sar</taxon>
        <taxon>Alveolata</taxon>
        <taxon>Apicomplexa</taxon>
        <taxon>Conoidasida</taxon>
        <taxon>Coccidia</taxon>
        <taxon>Eucoccidiorida</taxon>
        <taxon>Eimeriorina</taxon>
        <taxon>Eimeriidae</taxon>
        <taxon>Cyclospora</taxon>
    </lineage>
</organism>
<dbReference type="GeneID" id="34621859"/>
<dbReference type="InterPro" id="IPR057433">
    <property type="entry name" value="LMF1/2_C"/>
</dbReference>
<feature type="domain" description="Lipase maturation factor 1/2 C-terminal" evidence="3">
    <location>
        <begin position="435"/>
        <end position="526"/>
    </location>
</feature>
<dbReference type="PANTHER" id="PTHR14463:SF10">
    <property type="entry name" value="LIPASE MATURATION FACTOR 1"/>
    <property type="match status" value="1"/>
</dbReference>
<evidence type="ECO:0000256" key="2">
    <source>
        <dbReference type="SAM" id="Phobius"/>
    </source>
</evidence>
<reference evidence="5" key="1">
    <citation type="submission" date="2025-08" db="UniProtKB">
        <authorList>
            <consortium name="RefSeq"/>
        </authorList>
    </citation>
    <scope>IDENTIFICATION</scope>
</reference>
<protein>
    <submittedName>
        <fullName evidence="5">Uncharacterized protein LOC34621859</fullName>
    </submittedName>
</protein>
<keyword evidence="2" id="KW-1133">Transmembrane helix</keyword>
<dbReference type="OrthoDB" id="434126at2759"/>
<evidence type="ECO:0000313" key="5">
    <source>
        <dbReference type="RefSeq" id="XP_026194022.1"/>
    </source>
</evidence>
<dbReference type="Proteomes" id="UP000515125">
    <property type="component" value="Unplaced"/>
</dbReference>
<feature type="transmembrane region" description="Helical" evidence="2">
    <location>
        <begin position="371"/>
        <end position="394"/>
    </location>
</feature>
<gene>
    <name evidence="5" type="primary">LOC34621859</name>
</gene>
<evidence type="ECO:0000256" key="1">
    <source>
        <dbReference type="SAM" id="MobiDB-lite"/>
    </source>
</evidence>
<keyword evidence="4" id="KW-1185">Reference proteome</keyword>
<keyword evidence="2" id="KW-0812">Transmembrane</keyword>
<proteinExistence type="predicted"/>
<dbReference type="InterPro" id="IPR009613">
    <property type="entry name" value="LMF"/>
</dbReference>
<feature type="compositionally biased region" description="Basic residues" evidence="1">
    <location>
        <begin position="800"/>
        <end position="811"/>
    </location>
</feature>
<feature type="transmembrane region" description="Helical" evidence="2">
    <location>
        <begin position="345"/>
        <end position="365"/>
    </location>
</feature>
<feature type="transmembrane region" description="Helical" evidence="2">
    <location>
        <begin position="401"/>
        <end position="422"/>
    </location>
</feature>
<dbReference type="GO" id="GO:0005789">
    <property type="term" value="C:endoplasmic reticulum membrane"/>
    <property type="evidence" value="ECO:0007669"/>
    <property type="project" value="TreeGrafter"/>
</dbReference>
<evidence type="ECO:0000313" key="4">
    <source>
        <dbReference type="Proteomes" id="UP000515125"/>
    </source>
</evidence>
<name>A0A6P6S2X3_9EIME</name>
<feature type="transmembrane region" description="Helical" evidence="2">
    <location>
        <begin position="158"/>
        <end position="177"/>
    </location>
</feature>
<dbReference type="Pfam" id="PF25179">
    <property type="entry name" value="LMF1_C"/>
    <property type="match status" value="1"/>
</dbReference>